<organism evidence="1 2">
    <name type="scientific">Araneus ventricosus</name>
    <name type="common">Orbweaver spider</name>
    <name type="synonym">Epeira ventricosa</name>
    <dbReference type="NCBI Taxonomy" id="182803"/>
    <lineage>
        <taxon>Eukaryota</taxon>
        <taxon>Metazoa</taxon>
        <taxon>Ecdysozoa</taxon>
        <taxon>Arthropoda</taxon>
        <taxon>Chelicerata</taxon>
        <taxon>Arachnida</taxon>
        <taxon>Araneae</taxon>
        <taxon>Araneomorphae</taxon>
        <taxon>Entelegynae</taxon>
        <taxon>Araneoidea</taxon>
        <taxon>Araneidae</taxon>
        <taxon>Araneus</taxon>
    </lineage>
</organism>
<gene>
    <name evidence="1" type="ORF">AVEN_14684_1</name>
</gene>
<reference evidence="1 2" key="1">
    <citation type="journal article" date="2019" name="Sci. Rep.">
        <title>Orb-weaving spider Araneus ventricosus genome elucidates the spidroin gene catalogue.</title>
        <authorList>
            <person name="Kono N."/>
            <person name="Nakamura H."/>
            <person name="Ohtoshi R."/>
            <person name="Moran D.A.P."/>
            <person name="Shinohara A."/>
            <person name="Yoshida Y."/>
            <person name="Fujiwara M."/>
            <person name="Mori M."/>
            <person name="Tomita M."/>
            <person name="Arakawa K."/>
        </authorList>
    </citation>
    <scope>NUCLEOTIDE SEQUENCE [LARGE SCALE GENOMIC DNA]</scope>
</reference>
<feature type="non-terminal residue" evidence="1">
    <location>
        <position position="67"/>
    </location>
</feature>
<dbReference type="OrthoDB" id="1735at2759"/>
<sequence>MLNGYVAVCSAPKECVVNNSITGESSGSVKPVKNAPQAIIIEPSRELAEQTLKCIQNFKKHIKDPKV</sequence>
<accession>A0A4Y2LY41</accession>
<dbReference type="AlphaFoldDB" id="A0A4Y2LY41"/>
<dbReference type="EMBL" id="BGPR01120327">
    <property type="protein sequence ID" value="GBN18337.1"/>
    <property type="molecule type" value="Genomic_DNA"/>
</dbReference>
<proteinExistence type="predicted"/>
<comment type="caution">
    <text evidence="1">The sequence shown here is derived from an EMBL/GenBank/DDBJ whole genome shotgun (WGS) entry which is preliminary data.</text>
</comment>
<dbReference type="Proteomes" id="UP000499080">
    <property type="component" value="Unassembled WGS sequence"/>
</dbReference>
<evidence type="ECO:0000313" key="1">
    <source>
        <dbReference type="EMBL" id="GBN18337.1"/>
    </source>
</evidence>
<evidence type="ECO:0000313" key="2">
    <source>
        <dbReference type="Proteomes" id="UP000499080"/>
    </source>
</evidence>
<protein>
    <submittedName>
        <fullName evidence="1">Uncharacterized protein</fullName>
    </submittedName>
</protein>
<name>A0A4Y2LY41_ARAVE</name>
<keyword evidence="2" id="KW-1185">Reference proteome</keyword>